<reference evidence="10 11" key="1">
    <citation type="submission" date="2018-11" db="EMBL/GenBank/DDBJ databases">
        <authorList>
            <consortium name="Pathogen Informatics"/>
        </authorList>
    </citation>
    <scope>NUCLEOTIDE SEQUENCE [LARGE SCALE GENOMIC DNA]</scope>
</reference>
<dbReference type="InterPro" id="IPR056155">
    <property type="entry name" value="Beta-prop_IFT140_2nd"/>
</dbReference>
<evidence type="ECO:0000256" key="5">
    <source>
        <dbReference type="ARBA" id="ARBA00023273"/>
    </source>
</evidence>
<dbReference type="InterPro" id="IPR011044">
    <property type="entry name" value="Quino_amine_DH_bsu"/>
</dbReference>
<dbReference type="GO" id="GO:0005930">
    <property type="term" value="C:axoneme"/>
    <property type="evidence" value="ECO:0007669"/>
    <property type="project" value="TreeGrafter"/>
</dbReference>
<dbReference type="STRING" id="103827.A0A3P7MTC5"/>
<proteinExistence type="predicted"/>
<feature type="transmembrane region" description="Helical" evidence="6">
    <location>
        <begin position="248"/>
        <end position="268"/>
    </location>
</feature>
<organism evidence="10 11">
    <name type="scientific">Thelazia callipaeda</name>
    <name type="common">Oriental eyeworm</name>
    <name type="synonym">Parasitic nematode</name>
    <dbReference type="NCBI Taxonomy" id="103827"/>
    <lineage>
        <taxon>Eukaryota</taxon>
        <taxon>Metazoa</taxon>
        <taxon>Ecdysozoa</taxon>
        <taxon>Nematoda</taxon>
        <taxon>Chromadorea</taxon>
        <taxon>Rhabditida</taxon>
        <taxon>Spirurina</taxon>
        <taxon>Spiruromorpha</taxon>
        <taxon>Thelazioidea</taxon>
        <taxon>Thelaziidae</taxon>
        <taxon>Thelazia</taxon>
    </lineage>
</organism>
<sequence length="886" mass="102603">MIFAKIKPLDIKYLLQVLLYKIVDDESDEKLAVEYIENFECSALQITIREQNLYCAEGGKIKIRTFQGCVKQIISMPESEGEPIMMDINNSWLCIINSNGYIRIYDLSSGEVRQQCNSKYIPAVVENFRQFLHVKINGTGNRVSFTYFVGDEEKVSPSIMIWDAETDRVSKFNFLTGMTDQQQFDADAEIELPSENRPTTAAVRKIKKEQKRFRLLNHLPGTLCWDSNDPRYLICEANPWKANMVQTVHCAFIVSAALFFFITIMFQFSESVWEHMAQMCVKTQRLDIALICLGKMKHASGARALRISSKNNDPHEVQVAILAIQLGLLVTQELFYKCKRYDLVNRLLQTRNRWDEAIQFAQNNDRIHLRNTYYNYAKHLESLGLIDKAIENYEKSGMHRFEVPRMLFNEPKMLEAYIKKTKDPLWWAQYMESQNELKVARLFYQYTNDYLSIVRLLCYSNDIDEAVEVANNSDNKAACYYLGQYFEAHMDPKKAVAFFTKACAYSNALRLAKEHCINEEIANLALMAGGNEIVEAAQYYENIPGQADKAVMLYHKAGMINRALDLAFRTEQFSALDLISNDLDQNSDPQTLQRAAEFFQNNQQFDKAVQLLAYAKNAVNLCKEKNVPLSETLAEKLTPSKENITNEADRIKLLESIAECCLHQRNYHFAAKKYTQAGNKLKISFFAMQSLIKSADTPKIIFFASTAKNKEIYILAANYLQTLNWKENGDLMKRIESFYSKANAHEHLATFYEACAEVEIDDYRDYSKAMDALIEAMKYLTKYLVLKVITEEMLKLQNAFCFQAYSLIQQLKEREPQIKLSQFVNQEIQNIICDELKIPRISDTNSTESEWTGEDEIDGEDVDYSYEMKRRIQSNKYKFDKDYFKS</sequence>
<gene>
    <name evidence="10" type="ORF">TCLT_LOCUS5151</name>
</gene>
<feature type="domain" description="IF140 C-terminal TPR" evidence="8">
    <location>
        <begin position="746"/>
        <end position="822"/>
    </location>
</feature>
<dbReference type="PANTHER" id="PTHR15722:SF7">
    <property type="entry name" value="INTRAFLAGELLAR TRANSPORT PROTEIN 140 HOMOLOG"/>
    <property type="match status" value="1"/>
</dbReference>
<feature type="domain" description="IFT140 second beta-propeller" evidence="7">
    <location>
        <begin position="16"/>
        <end position="242"/>
    </location>
</feature>
<dbReference type="GO" id="GO:0035721">
    <property type="term" value="P:intraciliary retrograde transport"/>
    <property type="evidence" value="ECO:0007669"/>
    <property type="project" value="TreeGrafter"/>
</dbReference>
<dbReference type="Pfam" id="PF24760">
    <property type="entry name" value="TPR_IF140_C"/>
    <property type="match status" value="1"/>
</dbReference>
<keyword evidence="3" id="KW-0677">Repeat</keyword>
<dbReference type="SUPFAM" id="SSF81901">
    <property type="entry name" value="HCP-like"/>
    <property type="match status" value="1"/>
</dbReference>
<evidence type="ECO:0000256" key="2">
    <source>
        <dbReference type="ARBA" id="ARBA00022574"/>
    </source>
</evidence>
<dbReference type="GO" id="GO:0036064">
    <property type="term" value="C:ciliary basal body"/>
    <property type="evidence" value="ECO:0007669"/>
    <property type="project" value="TreeGrafter"/>
</dbReference>
<dbReference type="InterPro" id="IPR056156">
    <property type="entry name" value="TPR_IF140_C"/>
</dbReference>
<dbReference type="EMBL" id="UYYF01004323">
    <property type="protein sequence ID" value="VDN02359.1"/>
    <property type="molecule type" value="Genomic_DNA"/>
</dbReference>
<dbReference type="Proteomes" id="UP000276776">
    <property type="component" value="Unassembled WGS sequence"/>
</dbReference>
<feature type="domain" description="IF140/IFT172/WDR19 TPR" evidence="9">
    <location>
        <begin position="267"/>
        <end position="738"/>
    </location>
</feature>
<keyword evidence="6" id="KW-1133">Transmembrane helix</keyword>
<keyword evidence="11" id="KW-1185">Reference proteome</keyword>
<evidence type="ECO:0000259" key="7">
    <source>
        <dbReference type="Pfam" id="PF23385"/>
    </source>
</evidence>
<protein>
    <submittedName>
        <fullName evidence="10">Uncharacterized protein</fullName>
    </submittedName>
</protein>
<dbReference type="InterPro" id="IPR056168">
    <property type="entry name" value="TPR_IF140/IFT172/WDR19"/>
</dbReference>
<dbReference type="SUPFAM" id="SSF50969">
    <property type="entry name" value="YVTN repeat-like/Quinoprotein amine dehydrogenase"/>
    <property type="match status" value="1"/>
</dbReference>
<keyword evidence="2" id="KW-0853">WD repeat</keyword>
<evidence type="ECO:0000256" key="4">
    <source>
        <dbReference type="ARBA" id="ARBA00023069"/>
    </source>
</evidence>
<dbReference type="OrthoDB" id="10258787at2759"/>
<keyword evidence="5" id="KW-0966">Cell projection</keyword>
<accession>A0A3P7MTC5</accession>
<comment type="subcellular location">
    <subcellularLocation>
        <location evidence="1">Cell projection</location>
        <location evidence="1">Cilium</location>
    </subcellularLocation>
</comment>
<evidence type="ECO:0000256" key="6">
    <source>
        <dbReference type="SAM" id="Phobius"/>
    </source>
</evidence>
<keyword evidence="4" id="KW-0969">Cilium</keyword>
<evidence type="ECO:0000313" key="10">
    <source>
        <dbReference type="EMBL" id="VDN02359.1"/>
    </source>
</evidence>
<evidence type="ECO:0000313" key="11">
    <source>
        <dbReference type="Proteomes" id="UP000276776"/>
    </source>
</evidence>
<name>A0A3P7MTC5_THECL</name>
<evidence type="ECO:0000259" key="9">
    <source>
        <dbReference type="Pfam" id="PF24762"/>
    </source>
</evidence>
<dbReference type="AlphaFoldDB" id="A0A3P7MTC5"/>
<evidence type="ECO:0000256" key="1">
    <source>
        <dbReference type="ARBA" id="ARBA00004138"/>
    </source>
</evidence>
<dbReference type="FunFam" id="1.25.40.470:FF:000028">
    <property type="entry name" value="Intraflagellar transport protein 140-like protein"/>
    <property type="match status" value="1"/>
</dbReference>
<dbReference type="GO" id="GO:0030991">
    <property type="term" value="C:intraciliary transport particle A"/>
    <property type="evidence" value="ECO:0007669"/>
    <property type="project" value="TreeGrafter"/>
</dbReference>
<dbReference type="Gene3D" id="1.25.40.470">
    <property type="match status" value="2"/>
</dbReference>
<dbReference type="Pfam" id="PF23385">
    <property type="entry name" value="Beta-prop_IFT140_2nd"/>
    <property type="match status" value="1"/>
</dbReference>
<dbReference type="Pfam" id="PF24762">
    <property type="entry name" value="TPR_IF140-IFT172"/>
    <property type="match status" value="1"/>
</dbReference>
<keyword evidence="6" id="KW-0472">Membrane</keyword>
<evidence type="ECO:0000259" key="8">
    <source>
        <dbReference type="Pfam" id="PF24760"/>
    </source>
</evidence>
<dbReference type="PANTHER" id="PTHR15722">
    <property type="entry name" value="IFT140/172-RELATED"/>
    <property type="match status" value="1"/>
</dbReference>
<keyword evidence="6" id="KW-0812">Transmembrane</keyword>
<evidence type="ECO:0000256" key="3">
    <source>
        <dbReference type="ARBA" id="ARBA00022737"/>
    </source>
</evidence>